<dbReference type="Gene3D" id="3.40.50.2300">
    <property type="match status" value="2"/>
</dbReference>
<evidence type="ECO:0000256" key="11">
    <source>
        <dbReference type="ARBA" id="ARBA00023180"/>
    </source>
</evidence>
<evidence type="ECO:0000256" key="21">
    <source>
        <dbReference type="SAM" id="SignalP"/>
    </source>
</evidence>
<keyword evidence="9 20" id="KW-0472">Membrane</keyword>
<evidence type="ECO:0000256" key="9">
    <source>
        <dbReference type="ARBA" id="ARBA00023136"/>
    </source>
</evidence>
<evidence type="ECO:0000256" key="2">
    <source>
        <dbReference type="ARBA" id="ARBA00008685"/>
    </source>
</evidence>
<accession>T1L579</accession>
<dbReference type="OrthoDB" id="5984008at2759"/>
<dbReference type="HOGENOM" id="CLU_007257_2_0_1"/>
<gene>
    <name evidence="24" type="primary">107370364</name>
</gene>
<keyword evidence="14" id="KW-0407">Ion channel</keyword>
<feature type="region of interest" description="Disordered" evidence="19">
    <location>
        <begin position="907"/>
        <end position="951"/>
    </location>
</feature>
<evidence type="ECO:0000256" key="14">
    <source>
        <dbReference type="ARBA" id="ARBA00023303"/>
    </source>
</evidence>
<dbReference type="Pfam" id="PF00060">
    <property type="entry name" value="Lig_chan"/>
    <property type="match status" value="1"/>
</dbReference>
<dbReference type="SUPFAM" id="SSF81324">
    <property type="entry name" value="Voltage-gated potassium channels"/>
    <property type="match status" value="1"/>
</dbReference>
<dbReference type="InterPro" id="IPR015683">
    <property type="entry name" value="Ionotropic_Glu_rcpt"/>
</dbReference>
<feature type="domain" description="Ionotropic glutamate receptor L-glutamate and glycine-binding" evidence="23">
    <location>
        <begin position="455"/>
        <end position="520"/>
    </location>
</feature>
<keyword evidence="25" id="KW-1185">Reference proteome</keyword>
<keyword evidence="7" id="KW-0770">Synapse</keyword>
<dbReference type="EMBL" id="CAEY01001223">
    <property type="status" value="NOT_ANNOTATED_CDS"/>
    <property type="molecule type" value="Genomic_DNA"/>
</dbReference>
<feature type="chain" id="PRO_5004582146" description="Glutamate [NMDA] receptor subunit 1" evidence="21">
    <location>
        <begin position="28"/>
        <end position="1099"/>
    </location>
</feature>
<dbReference type="STRING" id="32264.T1L579"/>
<dbReference type="SUPFAM" id="SSF53822">
    <property type="entry name" value="Periplasmic binding protein-like I"/>
    <property type="match status" value="1"/>
</dbReference>
<evidence type="ECO:0000256" key="15">
    <source>
        <dbReference type="ARBA" id="ARBA00034100"/>
    </source>
</evidence>
<name>T1L579_TETUR</name>
<keyword evidence="5 20" id="KW-0812">Transmembrane</keyword>
<feature type="compositionally biased region" description="Pro residues" evidence="19">
    <location>
        <begin position="938"/>
        <end position="947"/>
    </location>
</feature>
<dbReference type="PANTHER" id="PTHR18966">
    <property type="entry name" value="IONOTROPIC GLUTAMATE RECEPTOR"/>
    <property type="match status" value="1"/>
</dbReference>
<dbReference type="EnsemblMetazoa" id="tetur43g00460.1">
    <property type="protein sequence ID" value="tetur43g00460.1"/>
    <property type="gene ID" value="tetur43g00460"/>
</dbReference>
<feature type="binding site" evidence="16">
    <location>
        <position position="529"/>
    </location>
    <ligand>
        <name>L-glutamate</name>
        <dbReference type="ChEBI" id="CHEBI:29985"/>
    </ligand>
</feature>
<feature type="signal peptide" evidence="21">
    <location>
        <begin position="1"/>
        <end position="27"/>
    </location>
</feature>
<dbReference type="FunFam" id="3.40.190.10:FF:000177">
    <property type="entry name" value="Glutamate [NMDA] receptor subunit 1"/>
    <property type="match status" value="1"/>
</dbReference>
<evidence type="ECO:0000256" key="12">
    <source>
        <dbReference type="ARBA" id="ARBA00023257"/>
    </source>
</evidence>
<dbReference type="PRINTS" id="PR00177">
    <property type="entry name" value="NMDARECEPTOR"/>
</dbReference>
<feature type="compositionally biased region" description="Pro residues" evidence="19">
    <location>
        <begin position="1064"/>
        <end position="1081"/>
    </location>
</feature>
<evidence type="ECO:0000256" key="20">
    <source>
        <dbReference type="SAM" id="Phobius"/>
    </source>
</evidence>
<dbReference type="InterPro" id="IPR001828">
    <property type="entry name" value="ANF_lig-bd_rcpt"/>
</dbReference>
<dbReference type="Pfam" id="PF10613">
    <property type="entry name" value="Lig_chan-Glu_bd"/>
    <property type="match status" value="1"/>
</dbReference>
<evidence type="ECO:0000256" key="5">
    <source>
        <dbReference type="ARBA" id="ARBA00022692"/>
    </source>
</evidence>
<feature type="binding site" evidence="16">
    <location>
        <position position="705"/>
    </location>
    <ligand>
        <name>L-glutamate</name>
        <dbReference type="ChEBI" id="CHEBI:29985"/>
    </ligand>
</feature>
<keyword evidence="8" id="KW-0406">Ion transport</keyword>
<feature type="transmembrane region" description="Helical" evidence="20">
    <location>
        <begin position="617"/>
        <end position="636"/>
    </location>
</feature>
<dbReference type="FunFam" id="3.40.190.10:FF:000010">
    <property type="entry name" value="glutamate receptor ionotropic, NMDA 1 isoform X1"/>
    <property type="match status" value="1"/>
</dbReference>
<evidence type="ECO:0000256" key="4">
    <source>
        <dbReference type="ARBA" id="ARBA00022475"/>
    </source>
</evidence>
<feature type="binding site" evidence="16">
    <location>
        <position position="531"/>
    </location>
    <ligand>
        <name>L-glutamate</name>
        <dbReference type="ChEBI" id="CHEBI:29985"/>
    </ligand>
</feature>
<evidence type="ECO:0008006" key="26">
    <source>
        <dbReference type="Google" id="ProtNLM"/>
    </source>
</evidence>
<dbReference type="GO" id="GO:0015276">
    <property type="term" value="F:ligand-gated monoatomic ion channel activity"/>
    <property type="evidence" value="ECO:0007669"/>
    <property type="project" value="InterPro"/>
</dbReference>
<evidence type="ECO:0000256" key="13">
    <source>
        <dbReference type="ARBA" id="ARBA00023286"/>
    </source>
</evidence>
<feature type="compositionally biased region" description="Polar residues" evidence="19">
    <location>
        <begin position="907"/>
        <end position="930"/>
    </location>
</feature>
<dbReference type="InterPro" id="IPR001508">
    <property type="entry name" value="Iono_Glu_rcpt_met"/>
</dbReference>
<sequence>MSSLIVCCCCQLVFLLYTLLSWQIVRSDDRFVFNIGAVLSSGPNIALFLQQIETGKLMLPARTELIGNTVPMSVNPIRTAQDVCDNLISRQVYAVIVSHPNTEESSPASVSFTCGFYNIPVIGISNRDCSLSNKNLHGSFMRTVQPYSHQADVWIELIRSLNYQSIVFIHSSDNDGQSTLHRFQNMADRSQIKIERVIEYDPRLSNVGAELLKVREELSCRVYILYASREAAIKIFKEIERLNMTGYGYVWLVSEQALGAPNVPNGVIGPSLRNARDEASHIRDSVNIIVMALRNLFLHENITQPPNDCRRTVDKWETGLVFMKYLKNQTLEVGATGKISFDENNDRRESDYSIINIRAGGKAEVGKYVYNREVDSMVMSLNHSDIVWPGGSATKPPGYYVVTHLRIATIAEEPFVWATPVHQNDLTSSSSYSFSSQSVSSITSSTCPSGSIPCPKVDLNTGIEQLYCCKGYCIDLLTKLSDQMGFTYNLHLVPDGMYGHYEFNAEGRKQWTGLVGELISKKADMVIAPLTINPERAKVIDFSKPFKYQGIAMLQKKIPKGAKLDSFLQPFQNTLWLLVMASVHVVALALYLLDRFSPFGSFGLSKVDKLGPDDEKALNFSSAVLFAWGVLLNSGIGEKTPKSFSARVLGMVWAGFAMIVVASYTANLAAFLVLDQAETEITGLDDARLRNPAEGFNYATVRGSSVDMYFRGQVELSNMYRLMEEINRPSTESAIQAVKNGDLNVFFWDSPRLEYEAAQDCKLIISGETFGRSGYGIGLQKHSFWTENVTLSILGMHESGFMEGLDNKWILKGDEKCDKTQENFPTTLGLKNMAGVFMLVAGGILAGFIFITIEISYKRRKARRFRQINSARKAAKKWRSLVQRQKQMKAPFKVPVTMVNPMPGGVPTSSAITPSSMVGSGGTSDFVSPTASNTLPSNPAPPPPPLPFKRTARDQTLDRSRLDLVASSHQPRQAGFRLPGPYTVERNMSEIMAKSPTSFNPPLPPLPSSDLTQPPTSQPPEGFMSGYYHGYYQPSGYEQRPKSSIGEVPSNNEAASYSGQLDPNIPPPPPPPSTSPRPPRTPQQHYTPYVRRGKGYFAV</sequence>
<evidence type="ECO:0000256" key="18">
    <source>
        <dbReference type="PIRSR" id="PIRSR601508-3"/>
    </source>
</evidence>
<dbReference type="Pfam" id="PF01094">
    <property type="entry name" value="ANF_receptor"/>
    <property type="match status" value="1"/>
</dbReference>
<dbReference type="eggNOG" id="KOG4440">
    <property type="taxonomic scope" value="Eukaryota"/>
</dbReference>
<feature type="transmembrane region" description="Helical" evidence="20">
    <location>
        <begin position="648"/>
        <end position="674"/>
    </location>
</feature>
<feature type="compositionally biased region" description="Polar residues" evidence="19">
    <location>
        <begin position="1049"/>
        <end position="1061"/>
    </location>
</feature>
<dbReference type="Gene3D" id="3.40.190.10">
    <property type="entry name" value="Periplasmic binding protein-like II"/>
    <property type="match status" value="2"/>
</dbReference>
<evidence type="ECO:0000256" key="17">
    <source>
        <dbReference type="PIRSR" id="PIRSR601508-2"/>
    </source>
</evidence>
<dbReference type="GO" id="GO:0045211">
    <property type="term" value="C:postsynaptic membrane"/>
    <property type="evidence" value="ECO:0007669"/>
    <property type="project" value="UniProtKB-SubCell"/>
</dbReference>
<feature type="transmembrane region" description="Helical" evidence="20">
    <location>
        <begin position="575"/>
        <end position="593"/>
    </location>
</feature>
<feature type="binding site" evidence="16">
    <location>
        <position position="749"/>
    </location>
    <ligand>
        <name>L-glutamate</name>
        <dbReference type="ChEBI" id="CHEBI:29985"/>
    </ligand>
</feature>
<dbReference type="SMART" id="SM00079">
    <property type="entry name" value="PBPe"/>
    <property type="match status" value="1"/>
</dbReference>
<reference evidence="25" key="1">
    <citation type="submission" date="2011-08" db="EMBL/GenBank/DDBJ databases">
        <authorList>
            <person name="Rombauts S."/>
        </authorList>
    </citation>
    <scope>NUCLEOTIDE SEQUENCE</scope>
    <source>
        <strain evidence="25">London</strain>
    </source>
</reference>
<feature type="domain" description="Ionotropic glutamate receptor C-terminal" evidence="22">
    <location>
        <begin position="444"/>
        <end position="812"/>
    </location>
</feature>
<dbReference type="SUPFAM" id="SSF53850">
    <property type="entry name" value="Periplasmic binding protein-like II"/>
    <property type="match status" value="1"/>
</dbReference>
<keyword evidence="18" id="KW-1015">Disulfide bond</keyword>
<dbReference type="InterPro" id="IPR028082">
    <property type="entry name" value="Peripla_BP_I"/>
</dbReference>
<evidence type="ECO:0000256" key="6">
    <source>
        <dbReference type="ARBA" id="ARBA00022989"/>
    </source>
</evidence>
<evidence type="ECO:0000259" key="23">
    <source>
        <dbReference type="SMART" id="SM00918"/>
    </source>
</evidence>
<dbReference type="InterPro" id="IPR019594">
    <property type="entry name" value="Glu/Gly-bd"/>
</dbReference>
<dbReference type="CDD" id="cd06379">
    <property type="entry name" value="PBP1_iGluR_NMDA_NR1"/>
    <property type="match status" value="1"/>
</dbReference>
<feature type="region of interest" description="Disordered" evidence="19">
    <location>
        <begin position="994"/>
        <end position="1099"/>
    </location>
</feature>
<keyword evidence="21" id="KW-0732">Signal</keyword>
<keyword evidence="12" id="KW-0628">Postsynaptic cell membrane</keyword>
<proteinExistence type="inferred from homology"/>
<dbReference type="Gene3D" id="1.10.287.70">
    <property type="match status" value="1"/>
</dbReference>
<dbReference type="GO" id="GO:0038023">
    <property type="term" value="F:signaling receptor activity"/>
    <property type="evidence" value="ECO:0007669"/>
    <property type="project" value="InterPro"/>
</dbReference>
<evidence type="ECO:0000256" key="19">
    <source>
        <dbReference type="SAM" id="MobiDB-lite"/>
    </source>
</evidence>
<keyword evidence="10" id="KW-0675">Receptor</keyword>
<keyword evidence="11" id="KW-0325">Glycoprotein</keyword>
<dbReference type="OMA" id="FANNTPD"/>
<evidence type="ECO:0000256" key="3">
    <source>
        <dbReference type="ARBA" id="ARBA00022448"/>
    </source>
</evidence>
<feature type="transmembrane region" description="Helical" evidence="20">
    <location>
        <begin position="833"/>
        <end position="857"/>
    </location>
</feature>
<dbReference type="SMART" id="SM00918">
    <property type="entry name" value="Lig_chan-Glu_bd"/>
    <property type="match status" value="1"/>
</dbReference>
<reference evidence="24" key="2">
    <citation type="submission" date="2015-06" db="UniProtKB">
        <authorList>
            <consortium name="EnsemblMetazoa"/>
        </authorList>
    </citation>
    <scope>IDENTIFICATION</scope>
</reference>
<keyword evidence="4" id="KW-1003">Cell membrane</keyword>
<evidence type="ECO:0000256" key="10">
    <source>
        <dbReference type="ARBA" id="ARBA00023170"/>
    </source>
</evidence>
<feature type="site" description="Interaction with the cone snail toxin Con-ikot-ikot" evidence="17">
    <location>
        <position position="681"/>
    </location>
</feature>
<dbReference type="AlphaFoldDB" id="T1L579"/>
<evidence type="ECO:0000256" key="16">
    <source>
        <dbReference type="PIRSR" id="PIRSR601508-1"/>
    </source>
</evidence>
<organism evidence="24 25">
    <name type="scientific">Tetranychus urticae</name>
    <name type="common">Two-spotted spider mite</name>
    <dbReference type="NCBI Taxonomy" id="32264"/>
    <lineage>
        <taxon>Eukaryota</taxon>
        <taxon>Metazoa</taxon>
        <taxon>Ecdysozoa</taxon>
        <taxon>Arthropoda</taxon>
        <taxon>Chelicerata</taxon>
        <taxon>Arachnida</taxon>
        <taxon>Acari</taxon>
        <taxon>Acariformes</taxon>
        <taxon>Trombidiformes</taxon>
        <taxon>Prostigmata</taxon>
        <taxon>Eleutherengona</taxon>
        <taxon>Raphignathae</taxon>
        <taxon>Tetranychoidea</taxon>
        <taxon>Tetranychidae</taxon>
        <taxon>Tetranychus</taxon>
    </lineage>
</organism>
<protein>
    <recommendedName>
        <fullName evidence="26">Glutamate [NMDA] receptor subunit 1</fullName>
    </recommendedName>
</protein>
<dbReference type="KEGG" id="tut:107370364"/>
<keyword evidence="6 20" id="KW-1133">Transmembrane helix</keyword>
<evidence type="ECO:0000256" key="1">
    <source>
        <dbReference type="ARBA" id="ARBA00004651"/>
    </source>
</evidence>
<dbReference type="Proteomes" id="UP000015104">
    <property type="component" value="Unassembled WGS sequence"/>
</dbReference>
<comment type="subcellular location">
    <subcellularLocation>
        <location evidence="1">Cell membrane</location>
        <topology evidence="1">Multi-pass membrane protein</topology>
    </subcellularLocation>
    <subcellularLocation>
        <location evidence="15">Postsynaptic cell membrane</location>
    </subcellularLocation>
</comment>
<feature type="site" description="Interaction with the cone snail toxin Con-ikot-ikot" evidence="17">
    <location>
        <position position="711"/>
    </location>
</feature>
<evidence type="ECO:0000256" key="8">
    <source>
        <dbReference type="ARBA" id="ARBA00023065"/>
    </source>
</evidence>
<keyword evidence="13" id="KW-1071">Ligand-gated ion channel</keyword>
<dbReference type="InterPro" id="IPR001320">
    <property type="entry name" value="Iontro_rcpt_C"/>
</dbReference>
<comment type="similarity">
    <text evidence="2">Belongs to the glutamate-gated ion channel (TC 1.A.10.1) family.</text>
</comment>
<keyword evidence="3" id="KW-0813">Transport</keyword>
<evidence type="ECO:0000313" key="24">
    <source>
        <dbReference type="EnsemblMetazoa" id="tetur43g00460.1"/>
    </source>
</evidence>
<evidence type="ECO:0000259" key="22">
    <source>
        <dbReference type="SMART" id="SM00079"/>
    </source>
</evidence>
<evidence type="ECO:0000256" key="7">
    <source>
        <dbReference type="ARBA" id="ARBA00023018"/>
    </source>
</evidence>
<dbReference type="InterPro" id="IPR049873">
    <property type="entry name" value="NMDA1-like_N"/>
</dbReference>
<feature type="binding site" evidence="16">
    <location>
        <position position="536"/>
    </location>
    <ligand>
        <name>L-glutamate</name>
        <dbReference type="ChEBI" id="CHEBI:29985"/>
    </ligand>
</feature>
<feature type="disulfide bond" evidence="18">
    <location>
        <begin position="761"/>
        <end position="817"/>
    </location>
</feature>
<evidence type="ECO:0000313" key="25">
    <source>
        <dbReference type="Proteomes" id="UP000015104"/>
    </source>
</evidence>